<name>A0A852U104_9ACTN</name>
<dbReference type="GO" id="GO:0046872">
    <property type="term" value="F:metal ion binding"/>
    <property type="evidence" value="ECO:0007669"/>
    <property type="project" value="UniProtKB-KW"/>
</dbReference>
<keyword evidence="10" id="KW-1185">Reference proteome</keyword>
<dbReference type="Gene3D" id="3.30.2010.10">
    <property type="entry name" value="Metalloproteases ('zincins'), catalytic domain"/>
    <property type="match status" value="1"/>
</dbReference>
<dbReference type="GO" id="GO:0006508">
    <property type="term" value="P:proteolysis"/>
    <property type="evidence" value="ECO:0007669"/>
    <property type="project" value="UniProtKB-KW"/>
</dbReference>
<evidence type="ECO:0000256" key="4">
    <source>
        <dbReference type="ARBA" id="ARBA00022833"/>
    </source>
</evidence>
<comment type="cofactor">
    <cofactor evidence="6">
        <name>Zn(2+)</name>
        <dbReference type="ChEBI" id="CHEBI:29105"/>
    </cofactor>
    <text evidence="6">Binds 1 zinc ion per subunit.</text>
</comment>
<keyword evidence="7" id="KW-1133">Transmembrane helix</keyword>
<evidence type="ECO:0000256" key="7">
    <source>
        <dbReference type="SAM" id="Phobius"/>
    </source>
</evidence>
<dbReference type="InterPro" id="IPR001915">
    <property type="entry name" value="Peptidase_M48"/>
</dbReference>
<gene>
    <name evidence="9" type="ORF">HDA32_002984</name>
</gene>
<dbReference type="EMBL" id="JACCCC010000001">
    <property type="protein sequence ID" value="NYE47864.1"/>
    <property type="molecule type" value="Genomic_DNA"/>
</dbReference>
<dbReference type="PANTHER" id="PTHR34978">
    <property type="entry name" value="POSSIBLE SENSOR-TRANSDUCER PROTEIN BLAR"/>
    <property type="match status" value="1"/>
</dbReference>
<sequence length="318" mass="33471">MTLLVLALSTAVLLSVGGPALLRGLGRACRPSTRSTLALWVLSPLMWLLTWGALVLMLVAQVMGPGVKGVIAACLTLIQALHRNGAEAGVSLALVASMVALARLLWVALRQSRAAIRWRRDHQRDLAACATSRVIHRRRVWLVESGEPSVYCVPGGRFGIVITRGAVDALTPREMRAVMAHEHAHLRGRHHLLVAWVRLLDAAFPRVPLLRAAAQEVPVLVEWAADDRAARLVGVPPLVHALGAMATSRSADGAAALAISGACTVQRVRRLLNPSSACAGVRSFLLIGAALAALAAPPALTVASTVVSVAASHCACTV</sequence>
<keyword evidence="4 6" id="KW-0862">Zinc</keyword>
<evidence type="ECO:0000256" key="2">
    <source>
        <dbReference type="ARBA" id="ARBA00022723"/>
    </source>
</evidence>
<evidence type="ECO:0000313" key="9">
    <source>
        <dbReference type="EMBL" id="NYE47864.1"/>
    </source>
</evidence>
<evidence type="ECO:0000256" key="6">
    <source>
        <dbReference type="RuleBase" id="RU003983"/>
    </source>
</evidence>
<reference evidence="9 10" key="1">
    <citation type="submission" date="2020-07" db="EMBL/GenBank/DDBJ databases">
        <title>Sequencing the genomes of 1000 actinobacteria strains.</title>
        <authorList>
            <person name="Klenk H.-P."/>
        </authorList>
    </citation>
    <scope>NUCLEOTIDE SEQUENCE [LARGE SCALE GENOMIC DNA]</scope>
    <source>
        <strain evidence="9 10">CXB654</strain>
    </source>
</reference>
<dbReference type="AlphaFoldDB" id="A0A852U104"/>
<keyword evidence="5 6" id="KW-0482">Metalloprotease</keyword>
<dbReference type="PANTHER" id="PTHR34978:SF3">
    <property type="entry name" value="SLR0241 PROTEIN"/>
    <property type="match status" value="1"/>
</dbReference>
<protein>
    <submittedName>
        <fullName evidence="9">Zn-dependent protease with chaperone function</fullName>
    </submittedName>
</protein>
<comment type="similarity">
    <text evidence="6">Belongs to the peptidase M48 family.</text>
</comment>
<feature type="domain" description="Peptidase M48" evidence="8">
    <location>
        <begin position="129"/>
        <end position="197"/>
    </location>
</feature>
<keyword evidence="7" id="KW-0472">Membrane</keyword>
<evidence type="ECO:0000259" key="8">
    <source>
        <dbReference type="Pfam" id="PF01435"/>
    </source>
</evidence>
<proteinExistence type="inferred from homology"/>
<evidence type="ECO:0000256" key="5">
    <source>
        <dbReference type="ARBA" id="ARBA00023049"/>
    </source>
</evidence>
<keyword evidence="7" id="KW-0812">Transmembrane</keyword>
<keyword evidence="2" id="KW-0479">Metal-binding</keyword>
<dbReference type="GO" id="GO:0004222">
    <property type="term" value="F:metalloendopeptidase activity"/>
    <property type="evidence" value="ECO:0007669"/>
    <property type="project" value="InterPro"/>
</dbReference>
<keyword evidence="3 6" id="KW-0378">Hydrolase</keyword>
<keyword evidence="1 6" id="KW-0645">Protease</keyword>
<dbReference type="InterPro" id="IPR052173">
    <property type="entry name" value="Beta-lactam_resp_regulator"/>
</dbReference>
<dbReference type="CDD" id="cd07326">
    <property type="entry name" value="M56_BlaR1_MecR1_like"/>
    <property type="match status" value="1"/>
</dbReference>
<evidence type="ECO:0000313" key="10">
    <source>
        <dbReference type="Proteomes" id="UP000589036"/>
    </source>
</evidence>
<dbReference type="Pfam" id="PF01435">
    <property type="entry name" value="Peptidase_M48"/>
    <property type="match status" value="1"/>
</dbReference>
<dbReference type="Proteomes" id="UP000589036">
    <property type="component" value="Unassembled WGS sequence"/>
</dbReference>
<organism evidence="9 10">
    <name type="scientific">Spinactinospora alkalitolerans</name>
    <dbReference type="NCBI Taxonomy" id="687207"/>
    <lineage>
        <taxon>Bacteria</taxon>
        <taxon>Bacillati</taxon>
        <taxon>Actinomycetota</taxon>
        <taxon>Actinomycetes</taxon>
        <taxon>Streptosporangiales</taxon>
        <taxon>Nocardiopsidaceae</taxon>
        <taxon>Spinactinospora</taxon>
    </lineage>
</organism>
<feature type="transmembrane region" description="Helical" evidence="7">
    <location>
        <begin position="277"/>
        <end position="296"/>
    </location>
</feature>
<feature type="transmembrane region" description="Helical" evidence="7">
    <location>
        <begin position="88"/>
        <end position="109"/>
    </location>
</feature>
<accession>A0A852U104</accession>
<feature type="transmembrane region" description="Helical" evidence="7">
    <location>
        <begin position="38"/>
        <end position="59"/>
    </location>
</feature>
<comment type="caution">
    <text evidence="9">The sequence shown here is derived from an EMBL/GenBank/DDBJ whole genome shotgun (WGS) entry which is preliminary data.</text>
</comment>
<dbReference type="RefSeq" id="WP_179643744.1">
    <property type="nucleotide sequence ID" value="NZ_BAAAYY010000003.1"/>
</dbReference>
<evidence type="ECO:0000256" key="3">
    <source>
        <dbReference type="ARBA" id="ARBA00022801"/>
    </source>
</evidence>
<evidence type="ECO:0000256" key="1">
    <source>
        <dbReference type="ARBA" id="ARBA00022670"/>
    </source>
</evidence>